<dbReference type="Pfam" id="PF13561">
    <property type="entry name" value="adh_short_C2"/>
    <property type="match status" value="1"/>
</dbReference>
<dbReference type="SUPFAM" id="SSF51735">
    <property type="entry name" value="NAD(P)-binding Rossmann-fold domains"/>
    <property type="match status" value="1"/>
</dbReference>
<comment type="similarity">
    <text evidence="1">Belongs to the short-chain dehydrogenases/reductases (SDR) family.</text>
</comment>
<dbReference type="OrthoDB" id="9806974at2"/>
<evidence type="ECO:0000256" key="2">
    <source>
        <dbReference type="ARBA" id="ARBA00023002"/>
    </source>
</evidence>
<organism evidence="3 4">
    <name type="scientific">Rhizobium hainanense</name>
    <dbReference type="NCBI Taxonomy" id="52131"/>
    <lineage>
        <taxon>Bacteria</taxon>
        <taxon>Pseudomonadati</taxon>
        <taxon>Pseudomonadota</taxon>
        <taxon>Alphaproteobacteria</taxon>
        <taxon>Hyphomicrobiales</taxon>
        <taxon>Rhizobiaceae</taxon>
        <taxon>Rhizobium/Agrobacterium group</taxon>
        <taxon>Rhizobium</taxon>
    </lineage>
</organism>
<dbReference type="GO" id="GO:0016491">
    <property type="term" value="F:oxidoreductase activity"/>
    <property type="evidence" value="ECO:0007669"/>
    <property type="project" value="UniProtKB-KW"/>
</dbReference>
<name>A0A1C3UCI5_9HYPH</name>
<evidence type="ECO:0000313" key="3">
    <source>
        <dbReference type="EMBL" id="SCB13115.1"/>
    </source>
</evidence>
<dbReference type="PANTHER" id="PTHR43477:SF1">
    <property type="entry name" value="DIHYDROANTICAPSIN 7-DEHYDROGENASE"/>
    <property type="match status" value="1"/>
</dbReference>
<evidence type="ECO:0000256" key="1">
    <source>
        <dbReference type="ARBA" id="ARBA00006484"/>
    </source>
</evidence>
<gene>
    <name evidence="3" type="ORF">GA0061100_1011244</name>
</gene>
<proteinExistence type="inferred from homology"/>
<dbReference type="Proteomes" id="UP000186228">
    <property type="component" value="Unassembled WGS sequence"/>
</dbReference>
<evidence type="ECO:0000313" key="4">
    <source>
        <dbReference type="Proteomes" id="UP000186228"/>
    </source>
</evidence>
<dbReference type="InterPro" id="IPR051122">
    <property type="entry name" value="SDR_DHRS6-like"/>
</dbReference>
<dbReference type="InterPro" id="IPR002347">
    <property type="entry name" value="SDR_fam"/>
</dbReference>
<dbReference type="RefSeq" id="WP_075851781.1">
    <property type="nucleotide sequence ID" value="NZ_FMAC01000001.1"/>
</dbReference>
<dbReference type="EMBL" id="FMAC01000001">
    <property type="protein sequence ID" value="SCB13115.1"/>
    <property type="molecule type" value="Genomic_DNA"/>
</dbReference>
<protein>
    <submittedName>
        <fullName evidence="3">NAD(P)-dependent dehydrogenase, short-chain alcohol dehydrogenase family</fullName>
    </submittedName>
</protein>
<dbReference type="AlphaFoldDB" id="A0A1C3UCI5"/>
<dbReference type="InterPro" id="IPR036291">
    <property type="entry name" value="NAD(P)-bd_dom_sf"/>
</dbReference>
<dbReference type="CDD" id="cd05233">
    <property type="entry name" value="SDR_c"/>
    <property type="match status" value="1"/>
</dbReference>
<keyword evidence="2" id="KW-0560">Oxidoreductase</keyword>
<sequence length="248" mass="25897">MQTSTIHTGNTQPQSFQGQNVVIIGGSSGIGLATARQAKDAGANLFLLSRNPQRLREAAEAIGGATQIVADIAAPQPTMFAGIERIDHLLITAGTVHLQSLKDQSEADLSKVVSERLIGPLLAIKAALPLLHSASSITMTSGQFAFRPAAIGAVVAAAVAAVESTVRALAIELSPMRINAVSPGWVDTPLLDGLMGDAKRQVLEQTASTLPSRNIGRPEDIAEAILFLMTNRFVTGEVLHIDGGGRLV</sequence>
<accession>A0A1C3UCI5</accession>
<dbReference type="PRINTS" id="PR00081">
    <property type="entry name" value="GDHRDH"/>
</dbReference>
<reference evidence="4" key="1">
    <citation type="submission" date="2016-08" db="EMBL/GenBank/DDBJ databases">
        <authorList>
            <person name="Varghese N."/>
            <person name="Submissions Spin"/>
        </authorList>
    </citation>
    <scope>NUCLEOTIDE SEQUENCE [LARGE SCALE GENOMIC DNA]</scope>
    <source>
        <strain evidence="4">CCBAU 57015</strain>
    </source>
</reference>
<dbReference type="STRING" id="52131.GA0061100_1011244"/>
<keyword evidence="4" id="KW-1185">Reference proteome</keyword>
<dbReference type="Gene3D" id="3.40.50.720">
    <property type="entry name" value="NAD(P)-binding Rossmann-like Domain"/>
    <property type="match status" value="1"/>
</dbReference>
<dbReference type="PANTHER" id="PTHR43477">
    <property type="entry name" value="DIHYDROANTICAPSIN 7-DEHYDROGENASE"/>
    <property type="match status" value="1"/>
</dbReference>